<dbReference type="Proteomes" id="UP000011770">
    <property type="component" value="Unassembled WGS sequence"/>
</dbReference>
<gene>
    <name evidence="1" type="ORF">LEP1GSC188_0144</name>
</gene>
<dbReference type="EMBL" id="AHOR02000019">
    <property type="protein sequence ID" value="EMF82640.1"/>
    <property type="molecule type" value="Genomic_DNA"/>
</dbReference>
<name>M3H1L8_9LEPT</name>
<evidence type="ECO:0000313" key="2">
    <source>
        <dbReference type="Proteomes" id="UP000011770"/>
    </source>
</evidence>
<accession>M3H1L8</accession>
<reference evidence="1 2" key="1">
    <citation type="submission" date="2013-01" db="EMBL/GenBank/DDBJ databases">
        <authorList>
            <person name="Harkins D.M."/>
            <person name="Durkin A.S."/>
            <person name="Brinkac L.M."/>
            <person name="Haft D.H."/>
            <person name="Selengut J.D."/>
            <person name="Sanka R."/>
            <person name="DePew J."/>
            <person name="Purushe J."/>
            <person name="Tulsiani S.M."/>
            <person name="Graham G.C."/>
            <person name="Burns M.-A."/>
            <person name="Dohnt M.F."/>
            <person name="Smythe L.D."/>
            <person name="McKay D.B."/>
            <person name="Craig S.B."/>
            <person name="Vinetz J.M."/>
            <person name="Sutton G.G."/>
            <person name="Nierman W.C."/>
            <person name="Fouts D.E."/>
        </authorList>
    </citation>
    <scope>NUCLEOTIDE SEQUENCE [LARGE SCALE GENOMIC DNA]</scope>
    <source>
        <strain evidence="1 2">LT2116</strain>
    </source>
</reference>
<evidence type="ECO:0000313" key="1">
    <source>
        <dbReference type="EMBL" id="EMF82640.1"/>
    </source>
</evidence>
<dbReference type="AlphaFoldDB" id="M3H1L8"/>
<organism evidence="1 2">
    <name type="scientific">Leptospira weilii serovar Topaz str. LT2116</name>
    <dbReference type="NCBI Taxonomy" id="1088540"/>
    <lineage>
        <taxon>Bacteria</taxon>
        <taxon>Pseudomonadati</taxon>
        <taxon>Spirochaetota</taxon>
        <taxon>Spirochaetia</taxon>
        <taxon>Leptospirales</taxon>
        <taxon>Leptospiraceae</taxon>
        <taxon>Leptospira</taxon>
    </lineage>
</organism>
<comment type="caution">
    <text evidence="1">The sequence shown here is derived from an EMBL/GenBank/DDBJ whole genome shotgun (WGS) entry which is preliminary data.</text>
</comment>
<protein>
    <submittedName>
        <fullName evidence="1">Uncharacterized protein</fullName>
    </submittedName>
</protein>
<sequence length="52" mass="6240">MCSYIEPNSKTKEYAILFKTLLKNRDFGKSILIFSASIDFRLEKYYNRKIQN</sequence>
<proteinExistence type="predicted"/>